<sequence>MKLGNWVLEPDSALTRFCVSAPREERFAEFFAGEAMDMTMDYRFQNGMGPQEDAFCRRVFRQQMAERTVEPAEALPRTQVSFTGESDTVSFSSFQRVPFHVQRWLEVELHADEAGNYPFQLSTCGGVRLWCDGLAITQFTPFTRNKLQSCELTLPLQAGKNTLLVHLEELFERDTVFALRLIYRGHVPLGVSLPHVDAAVLDELCQFAGTMRPELTAWHNQARIRLGVAAPAHPVRLQGEIHGMGNDNFRPRRVDFGTVSPGSQLLTLDLPADIGPAHYQIVLNMSCAGVAIGRSFGVNVMQPLGNAESSSNLAERKQQALRHTARHGMDRTARLLAMLQCGELTAEADQLLLDTLARISAREDCSDFSLVPLLWIWQRHQGEHFQPAMWRRVRSSILGYRYWLDEPGNDVMWFWSENHTLCFHTAQYLAGQMFPHERFLASGRSGEQQRAIAAQRLAQWFDAIDRHGFVEWNSAPYYPVDYIGLFALYQLAEDAWVRERAKGLIDRLMLLSALHYQDGIAAGTMGRVYEKELLAGVLTELSAYGNVAWGGGWYNRKCASLPLFCASDYQPPVEADRYATLQQGTLVACYQAGGGKIVVWKEPGVSLSSCVDHHTGQRGHQQHLVDVQFASGHDAKFWVNHPGEAEPGGEQRPSYWSGNGVLPRVIQVENRTLQLYRLAEDDPFPWTHLYLPAEAFDQVIATTHGCLIRAGNAFAAIGCSAPLCAVTTGMTAGNEYRAKAHRVAWYIEVGHGDDAAFAAFCQRMAALEVRLDGETAIAGTAEGELMRLDWQGACQVEGVSHHFPAEAGCDPIVTYRGEAQ</sequence>
<name>A0AAE9MDR7_9GAMM</name>
<keyword evidence="2" id="KW-1185">Reference proteome</keyword>
<accession>A0AAE9MDR7</accession>
<protein>
    <submittedName>
        <fullName evidence="1">Uncharacterized protein</fullName>
    </submittedName>
</protein>
<evidence type="ECO:0000313" key="2">
    <source>
        <dbReference type="Proteomes" id="UP001056890"/>
    </source>
</evidence>
<proteinExistence type="predicted"/>
<dbReference type="EMBL" id="CP099717">
    <property type="protein sequence ID" value="USV55967.1"/>
    <property type="molecule type" value="Genomic_DNA"/>
</dbReference>
<evidence type="ECO:0000313" key="1">
    <source>
        <dbReference type="EMBL" id="USV55967.1"/>
    </source>
</evidence>
<dbReference type="AlphaFoldDB" id="A0AAE9MDR7"/>
<dbReference type="Proteomes" id="UP001056890">
    <property type="component" value="Chromosome"/>
</dbReference>
<reference evidence="1" key="1">
    <citation type="submission" date="2022-06" db="EMBL/GenBank/DDBJ databases">
        <title>Complete Genome of Aeromonas sp. Strain SOD01 Isolated from an Urban Freshwater Stream.</title>
        <authorList>
            <person name="Williams L.E."/>
            <person name="Brysgel T."/>
            <person name="Capestro E.M."/>
            <person name="Foltz G.V."/>
            <person name="Gardner A.E."/>
            <person name="Ingrassia J."/>
            <person name="Peterson E."/>
            <person name="Arruda J."/>
            <person name="Flaherty I."/>
            <person name="Hunt M."/>
            <person name="Pappas G."/>
            <person name="Ramsaran S."/>
            <person name="Rocha M."/>
        </authorList>
    </citation>
    <scope>NUCLEOTIDE SEQUENCE</scope>
    <source>
        <strain evidence="1">SOD01</strain>
    </source>
</reference>
<dbReference type="RefSeq" id="WP_252994445.1">
    <property type="nucleotide sequence ID" value="NZ_CP099717.1"/>
</dbReference>
<organism evidence="1 2">
    <name type="scientific">Aeromonas encheleia</name>
    <dbReference type="NCBI Taxonomy" id="73010"/>
    <lineage>
        <taxon>Bacteria</taxon>
        <taxon>Pseudomonadati</taxon>
        <taxon>Pseudomonadota</taxon>
        <taxon>Gammaproteobacteria</taxon>
        <taxon>Aeromonadales</taxon>
        <taxon>Aeromonadaceae</taxon>
        <taxon>Aeromonas</taxon>
    </lineage>
</organism>
<gene>
    <name evidence="1" type="ORF">NHF51_11360</name>
</gene>